<dbReference type="EMBL" id="CP001614">
    <property type="protein sequence ID" value="ACR13337.1"/>
    <property type="molecule type" value="Genomic_DNA"/>
</dbReference>
<protein>
    <submittedName>
        <fullName evidence="1">Uncharacterized protein</fullName>
    </submittedName>
</protein>
<dbReference type="HOGENOM" id="CLU_3318338_0_0_6"/>
<evidence type="ECO:0000313" key="1">
    <source>
        <dbReference type="EMBL" id="ACR13337.1"/>
    </source>
</evidence>
<evidence type="ECO:0000313" key="2">
    <source>
        <dbReference type="Proteomes" id="UP000009080"/>
    </source>
</evidence>
<name>C5BHR9_TERTT</name>
<reference evidence="1 2" key="1">
    <citation type="journal article" date="2009" name="PLoS ONE">
        <title>The complete genome of Teredinibacter turnerae T7901: an intracellular endosymbiont of marine wood-boring bivalves (shipworms).</title>
        <authorList>
            <person name="Yang J.C."/>
            <person name="Madupu R."/>
            <person name="Durkin A.S."/>
            <person name="Ekborg N.A."/>
            <person name="Pedamallu C.S."/>
            <person name="Hostetler J.B."/>
            <person name="Radune D."/>
            <person name="Toms B.S."/>
            <person name="Henrissat B."/>
            <person name="Coutinho P.M."/>
            <person name="Schwarz S."/>
            <person name="Field L."/>
            <person name="Trindade-Silva A.E."/>
            <person name="Soares C.A.G."/>
            <person name="Elshahawi S."/>
            <person name="Hanora A."/>
            <person name="Schmidt E.W."/>
            <person name="Haygood M.G."/>
            <person name="Posfai J."/>
            <person name="Benner J."/>
            <person name="Madinger C."/>
            <person name="Nove J."/>
            <person name="Anton B."/>
            <person name="Chaudhary K."/>
            <person name="Foster J."/>
            <person name="Holman A."/>
            <person name="Kumar S."/>
            <person name="Lessard P.A."/>
            <person name="Luyten Y.A."/>
            <person name="Slatko B."/>
            <person name="Wood N."/>
            <person name="Wu B."/>
            <person name="Teplitski M."/>
            <person name="Mougous J.D."/>
            <person name="Ward N."/>
            <person name="Eisen J.A."/>
            <person name="Badger J.H."/>
            <person name="Distel D.L."/>
        </authorList>
    </citation>
    <scope>NUCLEOTIDE SEQUENCE [LARGE SCALE GENOMIC DNA]</scope>
    <source>
        <strain evidence="2">ATCC 39867 / T7901</strain>
    </source>
</reference>
<proteinExistence type="predicted"/>
<accession>C5BHR9</accession>
<organism evidence="1 2">
    <name type="scientific">Teredinibacter turnerae (strain ATCC 39867 / T7901)</name>
    <dbReference type="NCBI Taxonomy" id="377629"/>
    <lineage>
        <taxon>Bacteria</taxon>
        <taxon>Pseudomonadati</taxon>
        <taxon>Pseudomonadota</taxon>
        <taxon>Gammaproteobacteria</taxon>
        <taxon>Cellvibrionales</taxon>
        <taxon>Cellvibrionaceae</taxon>
        <taxon>Teredinibacter</taxon>
    </lineage>
</organism>
<dbReference type="KEGG" id="ttu:TERTU_1795"/>
<dbReference type="AlphaFoldDB" id="C5BHR9"/>
<sequence length="39" mass="4190">MPLAPLDSQSVVAFVHSLRSFSHKSTATSSAGYQGVIRR</sequence>
<keyword evidence="2" id="KW-1185">Reference proteome</keyword>
<gene>
    <name evidence="1" type="ordered locus">TERTU_1795</name>
</gene>
<dbReference type="Proteomes" id="UP000009080">
    <property type="component" value="Chromosome"/>
</dbReference>